<gene>
    <name evidence="4" type="ORF">HCN08_21820</name>
</gene>
<dbReference type="SUPFAM" id="SSF53067">
    <property type="entry name" value="Actin-like ATPase domain"/>
    <property type="match status" value="2"/>
</dbReference>
<name>A0ABX0ZST5_9ACTN</name>
<dbReference type="InterPro" id="IPR043129">
    <property type="entry name" value="ATPase_NBD"/>
</dbReference>
<feature type="domain" description="Ppx/GppA phosphatase N-terminal" evidence="3">
    <location>
        <begin position="18"/>
        <end position="333"/>
    </location>
</feature>
<dbReference type="InterPro" id="IPR003695">
    <property type="entry name" value="Ppx_GppA_N"/>
</dbReference>
<comment type="caution">
    <text evidence="4">The sequence shown here is derived from an EMBL/GenBank/DDBJ whole genome shotgun (WGS) entry which is preliminary data.</text>
</comment>
<organism evidence="4 5">
    <name type="scientific">Actinacidiphila epipremni</name>
    <dbReference type="NCBI Taxonomy" id="2053013"/>
    <lineage>
        <taxon>Bacteria</taxon>
        <taxon>Bacillati</taxon>
        <taxon>Actinomycetota</taxon>
        <taxon>Actinomycetes</taxon>
        <taxon>Kitasatosporales</taxon>
        <taxon>Streptomycetaceae</taxon>
        <taxon>Actinacidiphila</taxon>
    </lineage>
</organism>
<proteinExistence type="inferred from homology"/>
<dbReference type="Proteomes" id="UP000734511">
    <property type="component" value="Unassembled WGS sequence"/>
</dbReference>
<evidence type="ECO:0000256" key="1">
    <source>
        <dbReference type="ARBA" id="ARBA00007125"/>
    </source>
</evidence>
<evidence type="ECO:0000259" key="3">
    <source>
        <dbReference type="Pfam" id="PF02541"/>
    </source>
</evidence>
<keyword evidence="5" id="KW-1185">Reference proteome</keyword>
<sequence length="344" mass="35138">MRQAGVLDVGCHSALLTVARRGKGGRLTFVSTRKVRLGLHHALGDDGRLRRAGIRSVEQAVAGAVAEAAAGGPRLRPEEVFPFATSVIRDAPNREEVVSRVARATGVRLRVLPGEEEARLAYVAARRWAGAGAEPLLVLDVGGGTVEVAAGSGVRPDRVVSLPLGARRVTRDLLPYGVARSAAHLDRVRARLRRSLAAVEGGLPCAPAGGHAVACSKTFTQLARLAAAGSGTGSGMGSASGIGSASGTGSASGSGSARSWRELTLPALRATIPLLARTGVAARGELPGITPHRAEQSLAGALVAEALMESCAVTTLTVCPWSTREGLLLEALDAPAATAVRHAA</sequence>
<dbReference type="Gene3D" id="3.30.420.150">
    <property type="entry name" value="Exopolyphosphatase. Domain 2"/>
    <property type="match status" value="1"/>
</dbReference>
<dbReference type="Pfam" id="PF02541">
    <property type="entry name" value="Ppx-GppA"/>
    <property type="match status" value="1"/>
</dbReference>
<evidence type="ECO:0000313" key="4">
    <source>
        <dbReference type="EMBL" id="NJP46022.1"/>
    </source>
</evidence>
<feature type="compositionally biased region" description="Gly residues" evidence="2">
    <location>
        <begin position="236"/>
        <end position="252"/>
    </location>
</feature>
<evidence type="ECO:0000256" key="2">
    <source>
        <dbReference type="SAM" id="MobiDB-lite"/>
    </source>
</evidence>
<protein>
    <recommendedName>
        <fullName evidence="3">Ppx/GppA phosphatase N-terminal domain-containing protein</fullName>
    </recommendedName>
</protein>
<comment type="similarity">
    <text evidence="1">Belongs to the GppA/Ppx family.</text>
</comment>
<dbReference type="InterPro" id="IPR050273">
    <property type="entry name" value="GppA/Ppx_hydrolase"/>
</dbReference>
<dbReference type="PANTHER" id="PTHR30005">
    <property type="entry name" value="EXOPOLYPHOSPHATASE"/>
    <property type="match status" value="1"/>
</dbReference>
<reference evidence="4 5" key="1">
    <citation type="submission" date="2020-03" db="EMBL/GenBank/DDBJ databases">
        <title>WGS of actinomycetes isolated from Thailand.</title>
        <authorList>
            <person name="Thawai C."/>
        </authorList>
    </citation>
    <scope>NUCLEOTIDE SEQUENCE [LARGE SCALE GENOMIC DNA]</scope>
    <source>
        <strain evidence="4 5">PRB2-1</strain>
    </source>
</reference>
<dbReference type="EMBL" id="JAATEJ010000018">
    <property type="protein sequence ID" value="NJP46022.1"/>
    <property type="molecule type" value="Genomic_DNA"/>
</dbReference>
<accession>A0ABX0ZST5</accession>
<feature type="region of interest" description="Disordered" evidence="2">
    <location>
        <begin position="236"/>
        <end position="256"/>
    </location>
</feature>
<dbReference type="PANTHER" id="PTHR30005:SF0">
    <property type="entry name" value="RETROGRADE REGULATION PROTEIN 2"/>
    <property type="match status" value="1"/>
</dbReference>
<evidence type="ECO:0000313" key="5">
    <source>
        <dbReference type="Proteomes" id="UP000734511"/>
    </source>
</evidence>
<dbReference type="Gene3D" id="3.30.420.40">
    <property type="match status" value="1"/>
</dbReference>